<accession>A0A2Z6NAI8</accession>
<proteinExistence type="predicted"/>
<dbReference type="OrthoDB" id="670909at2759"/>
<sequence>MSFEKDRENKKIRVMVEKWKKSAFLVGKKGGTCSTPSPTWRSLDPSSQQNSFLSTSTISARKLCANL</sequence>
<organism evidence="1 2">
    <name type="scientific">Trifolium subterraneum</name>
    <name type="common">Subterranean clover</name>
    <dbReference type="NCBI Taxonomy" id="3900"/>
    <lineage>
        <taxon>Eukaryota</taxon>
        <taxon>Viridiplantae</taxon>
        <taxon>Streptophyta</taxon>
        <taxon>Embryophyta</taxon>
        <taxon>Tracheophyta</taxon>
        <taxon>Spermatophyta</taxon>
        <taxon>Magnoliopsida</taxon>
        <taxon>eudicotyledons</taxon>
        <taxon>Gunneridae</taxon>
        <taxon>Pentapetalae</taxon>
        <taxon>rosids</taxon>
        <taxon>fabids</taxon>
        <taxon>Fabales</taxon>
        <taxon>Fabaceae</taxon>
        <taxon>Papilionoideae</taxon>
        <taxon>50 kb inversion clade</taxon>
        <taxon>NPAAA clade</taxon>
        <taxon>Hologalegina</taxon>
        <taxon>IRL clade</taxon>
        <taxon>Trifolieae</taxon>
        <taxon>Trifolium</taxon>
    </lineage>
</organism>
<evidence type="ECO:0000313" key="1">
    <source>
        <dbReference type="EMBL" id="GAU41734.1"/>
    </source>
</evidence>
<dbReference type="AlphaFoldDB" id="A0A2Z6NAI8"/>
<keyword evidence="2" id="KW-1185">Reference proteome</keyword>
<evidence type="ECO:0000313" key="2">
    <source>
        <dbReference type="Proteomes" id="UP000242715"/>
    </source>
</evidence>
<name>A0A2Z6NAI8_TRISU</name>
<reference evidence="2" key="1">
    <citation type="journal article" date="2017" name="Front. Plant Sci.">
        <title>Climate Clever Clovers: New Paradigm to Reduce the Environmental Footprint of Ruminants by Breeding Low Methanogenic Forages Utilizing Haplotype Variation.</title>
        <authorList>
            <person name="Kaur P."/>
            <person name="Appels R."/>
            <person name="Bayer P.E."/>
            <person name="Keeble-Gagnere G."/>
            <person name="Wang J."/>
            <person name="Hirakawa H."/>
            <person name="Shirasawa K."/>
            <person name="Vercoe P."/>
            <person name="Stefanova K."/>
            <person name="Durmic Z."/>
            <person name="Nichols P."/>
            <person name="Revell C."/>
            <person name="Isobe S.N."/>
            <person name="Edwards D."/>
            <person name="Erskine W."/>
        </authorList>
    </citation>
    <scope>NUCLEOTIDE SEQUENCE [LARGE SCALE GENOMIC DNA]</scope>
    <source>
        <strain evidence="2">cv. Daliak</strain>
    </source>
</reference>
<gene>
    <name evidence="1" type="ORF">TSUD_349950</name>
</gene>
<dbReference type="Proteomes" id="UP000242715">
    <property type="component" value="Unassembled WGS sequence"/>
</dbReference>
<protein>
    <submittedName>
        <fullName evidence="1">Uncharacterized protein</fullName>
    </submittedName>
</protein>
<dbReference type="EMBL" id="DF973877">
    <property type="protein sequence ID" value="GAU41734.1"/>
    <property type="molecule type" value="Genomic_DNA"/>
</dbReference>